<comment type="subcellular location">
    <subcellularLocation>
        <location evidence="1">Nucleus</location>
    </subcellularLocation>
</comment>
<dbReference type="InterPro" id="IPR036638">
    <property type="entry name" value="HLH_DNA-bd_sf"/>
</dbReference>
<feature type="region of interest" description="Disordered" evidence="6">
    <location>
        <begin position="48"/>
        <end position="79"/>
    </location>
</feature>
<evidence type="ECO:0000256" key="6">
    <source>
        <dbReference type="SAM" id="MobiDB-lite"/>
    </source>
</evidence>
<dbReference type="PANTHER" id="PTHR33124:SF41">
    <property type="entry name" value="TRANSCRIPTION FACTOR BHLH149"/>
    <property type="match status" value="1"/>
</dbReference>
<keyword evidence="4" id="KW-0539">Nucleus</keyword>
<sequence length="232" mass="26281">MTHILTRERRERETRRFSEALFLFARSEEDGKIVVVLFDGGFSVSEHRKTVDDASPESRQKRRRISETAKEAESSGINQESLKRWRTNRVQQIYASKLVEVLRRVRKGSNDGGKITSAAREIRDTADRVLAASACGTTRWSRAVLATRKHKKAKITGTRKPRKDTATERKRIKLPAVERKLKILGRLVPGCRKVTVPNLLDEATDYIAALEMQVRAMESLAELLEAAAPRST</sequence>
<feature type="domain" description="BHLH" evidence="7">
    <location>
        <begin position="161"/>
        <end position="210"/>
    </location>
</feature>
<feature type="compositionally biased region" description="Basic and acidic residues" evidence="6">
    <location>
        <begin position="48"/>
        <end position="73"/>
    </location>
</feature>
<comment type="caution">
    <text evidence="8">The sequence shown here is derived from an EMBL/GenBank/DDBJ whole genome shotgun (WGS) entry which is preliminary data.</text>
</comment>
<dbReference type="InterPro" id="IPR059002">
    <property type="entry name" value="IBH1_N"/>
</dbReference>
<dbReference type="EMBL" id="JAGKQM010001979">
    <property type="protein sequence ID" value="KAH0850700.1"/>
    <property type="molecule type" value="Genomic_DNA"/>
</dbReference>
<dbReference type="CDD" id="cd11444">
    <property type="entry name" value="bHLH_AtIBH1_like"/>
    <property type="match status" value="1"/>
</dbReference>
<accession>A0ABQ7X438</accession>
<dbReference type="InterPro" id="IPR044660">
    <property type="entry name" value="IBH1-like"/>
</dbReference>
<dbReference type="PANTHER" id="PTHR33124">
    <property type="entry name" value="TRANSCRIPTION FACTOR IBH1-LIKE 1"/>
    <property type="match status" value="1"/>
</dbReference>
<evidence type="ECO:0000256" key="4">
    <source>
        <dbReference type="ARBA" id="ARBA00023242"/>
    </source>
</evidence>
<organism evidence="8 9">
    <name type="scientific">Brassica napus</name>
    <name type="common">Rape</name>
    <dbReference type="NCBI Taxonomy" id="3708"/>
    <lineage>
        <taxon>Eukaryota</taxon>
        <taxon>Viridiplantae</taxon>
        <taxon>Streptophyta</taxon>
        <taxon>Embryophyta</taxon>
        <taxon>Tracheophyta</taxon>
        <taxon>Spermatophyta</taxon>
        <taxon>Magnoliopsida</taxon>
        <taxon>eudicotyledons</taxon>
        <taxon>Gunneridae</taxon>
        <taxon>Pentapetalae</taxon>
        <taxon>rosids</taxon>
        <taxon>malvids</taxon>
        <taxon>Brassicales</taxon>
        <taxon>Brassicaceae</taxon>
        <taxon>Brassiceae</taxon>
        <taxon>Brassica</taxon>
    </lineage>
</organism>
<evidence type="ECO:0000256" key="2">
    <source>
        <dbReference type="ARBA" id="ARBA00023015"/>
    </source>
</evidence>
<name>A0ABQ7X438_BRANA</name>
<evidence type="ECO:0000259" key="7">
    <source>
        <dbReference type="PROSITE" id="PS50888"/>
    </source>
</evidence>
<gene>
    <name evidence="8" type="ORF">HID58_095316</name>
</gene>
<evidence type="ECO:0000313" key="9">
    <source>
        <dbReference type="Proteomes" id="UP000824890"/>
    </source>
</evidence>
<keyword evidence="3" id="KW-0804">Transcription</keyword>
<evidence type="ECO:0000256" key="1">
    <source>
        <dbReference type="ARBA" id="ARBA00004123"/>
    </source>
</evidence>
<keyword evidence="9" id="KW-1185">Reference proteome</keyword>
<proteinExistence type="predicted"/>
<dbReference type="InterPro" id="IPR011598">
    <property type="entry name" value="bHLH_dom"/>
</dbReference>
<evidence type="ECO:0000256" key="3">
    <source>
        <dbReference type="ARBA" id="ARBA00023163"/>
    </source>
</evidence>
<evidence type="ECO:0000256" key="5">
    <source>
        <dbReference type="SAM" id="Coils"/>
    </source>
</evidence>
<keyword evidence="5" id="KW-0175">Coiled coil</keyword>
<reference evidence="8 9" key="1">
    <citation type="submission" date="2021-05" db="EMBL/GenBank/DDBJ databases">
        <title>Genome Assembly of Synthetic Allotetraploid Brassica napus Reveals Homoeologous Exchanges between Subgenomes.</title>
        <authorList>
            <person name="Davis J.T."/>
        </authorList>
    </citation>
    <scope>NUCLEOTIDE SEQUENCE [LARGE SCALE GENOMIC DNA]</scope>
    <source>
        <strain evidence="9">cv. Da-Ae</strain>
        <tissue evidence="8">Seedling</tissue>
    </source>
</reference>
<dbReference type="PROSITE" id="PS50888">
    <property type="entry name" value="BHLH"/>
    <property type="match status" value="1"/>
</dbReference>
<dbReference type="Pfam" id="PF26576">
    <property type="entry name" value="IBH1_N"/>
    <property type="match status" value="1"/>
</dbReference>
<keyword evidence="2" id="KW-0805">Transcription regulation</keyword>
<feature type="coiled-coil region" evidence="5">
    <location>
        <begin position="200"/>
        <end position="227"/>
    </location>
</feature>
<dbReference type="InterPro" id="IPR044549">
    <property type="entry name" value="bHLH_AtIBH1-like"/>
</dbReference>
<dbReference type="SUPFAM" id="SSF47459">
    <property type="entry name" value="HLH, helix-loop-helix DNA-binding domain"/>
    <property type="match status" value="1"/>
</dbReference>
<protein>
    <recommendedName>
        <fullName evidence="7">BHLH domain-containing protein</fullName>
    </recommendedName>
</protein>
<dbReference type="Proteomes" id="UP000824890">
    <property type="component" value="Unassembled WGS sequence"/>
</dbReference>
<evidence type="ECO:0000313" key="8">
    <source>
        <dbReference type="EMBL" id="KAH0850700.1"/>
    </source>
</evidence>